<dbReference type="Proteomes" id="UP001244011">
    <property type="component" value="Unassembled WGS sequence"/>
</dbReference>
<keyword evidence="4" id="KW-1185">Reference proteome</keyword>
<evidence type="ECO:0000313" key="4">
    <source>
        <dbReference type="Proteomes" id="UP001244011"/>
    </source>
</evidence>
<dbReference type="GO" id="GO:0030474">
    <property type="term" value="P:spindle pole body duplication"/>
    <property type="evidence" value="ECO:0007669"/>
    <property type="project" value="TreeGrafter"/>
</dbReference>
<dbReference type="PANTHER" id="PTHR28003:SF1">
    <property type="entry name" value="NUCLEOPORIN POM34"/>
    <property type="match status" value="1"/>
</dbReference>
<dbReference type="GO" id="GO:0006606">
    <property type="term" value="P:protein import into nucleus"/>
    <property type="evidence" value="ECO:0007669"/>
    <property type="project" value="TreeGrafter"/>
</dbReference>
<evidence type="ECO:0000256" key="2">
    <source>
        <dbReference type="SAM" id="Phobius"/>
    </source>
</evidence>
<feature type="region of interest" description="Disordered" evidence="1">
    <location>
        <begin position="129"/>
        <end position="252"/>
    </location>
</feature>
<dbReference type="EMBL" id="MU839012">
    <property type="protein sequence ID" value="KAK1766214.1"/>
    <property type="molecule type" value="Genomic_DNA"/>
</dbReference>
<evidence type="ECO:0000256" key="1">
    <source>
        <dbReference type="SAM" id="MobiDB-lite"/>
    </source>
</evidence>
<dbReference type="AlphaFoldDB" id="A0AAJ0FL21"/>
<sequence>MPPSKLAMAPAKHTTPVKRAPVVTDSPGNWKHPRLAEITRRQGRTVFSEKNVKTIAYNFATLTLLWVLGLVVKLNVPSGLLNASLKAYISWGYMLLQAIPLVNIALALLPLARRQDDLSDIPLTPAQRKLLGLPPNSAPPTPNSAYSTPPRYSRTPSLAGSAASNKSYNSSPLSGNGSPASERRHGGSPYSPASPLLQKAVTGGMGGARRPSFGSASPLGASTAASLFGDSPGTPSPAGGKRSSVGLNNKWLYEKGRRTSSSAFLH</sequence>
<dbReference type="RefSeq" id="XP_060282427.1">
    <property type="nucleotide sequence ID" value="XM_060428242.1"/>
</dbReference>
<feature type="compositionally biased region" description="Polar residues" evidence="1">
    <location>
        <begin position="154"/>
        <end position="179"/>
    </location>
</feature>
<feature type="transmembrane region" description="Helical" evidence="2">
    <location>
        <begin position="55"/>
        <end position="76"/>
    </location>
</feature>
<proteinExistence type="predicted"/>
<dbReference type="InterPro" id="IPR012578">
    <property type="entry name" value="Nucl_pore_cmplx"/>
</dbReference>
<reference evidence="3" key="1">
    <citation type="submission" date="2023-06" db="EMBL/GenBank/DDBJ databases">
        <title>Genome-scale phylogeny and comparative genomics of the fungal order Sordariales.</title>
        <authorList>
            <consortium name="Lawrence Berkeley National Laboratory"/>
            <person name="Hensen N."/>
            <person name="Bonometti L."/>
            <person name="Westerberg I."/>
            <person name="Brannstrom I.O."/>
            <person name="Guillou S."/>
            <person name="Cros-Aarteil S."/>
            <person name="Calhoun S."/>
            <person name="Haridas S."/>
            <person name="Kuo A."/>
            <person name="Mondo S."/>
            <person name="Pangilinan J."/>
            <person name="Riley R."/>
            <person name="Labutti K."/>
            <person name="Andreopoulos B."/>
            <person name="Lipzen A."/>
            <person name="Chen C."/>
            <person name="Yanf M."/>
            <person name="Daum C."/>
            <person name="Ng V."/>
            <person name="Clum A."/>
            <person name="Steindorff A."/>
            <person name="Ohm R."/>
            <person name="Martin F."/>
            <person name="Silar P."/>
            <person name="Natvig D."/>
            <person name="Lalanne C."/>
            <person name="Gautier V."/>
            <person name="Ament-Velasquez S.L."/>
            <person name="Kruys A."/>
            <person name="Hutchinson M.I."/>
            <person name="Powell A.J."/>
            <person name="Barry K."/>
            <person name="Miller A.N."/>
            <person name="Grigoriev I.V."/>
            <person name="Debuchy R."/>
            <person name="Gladieux P."/>
            <person name="Thoren M.H."/>
            <person name="Johannesson H."/>
        </authorList>
    </citation>
    <scope>NUCLEOTIDE SEQUENCE</scope>
    <source>
        <strain evidence="3">8032-3</strain>
    </source>
</reference>
<dbReference type="Pfam" id="PF08058">
    <property type="entry name" value="NPCC"/>
    <property type="match status" value="1"/>
</dbReference>
<keyword evidence="2" id="KW-1133">Transmembrane helix</keyword>
<organism evidence="3 4">
    <name type="scientific">Phialemonium atrogriseum</name>
    <dbReference type="NCBI Taxonomy" id="1093897"/>
    <lineage>
        <taxon>Eukaryota</taxon>
        <taxon>Fungi</taxon>
        <taxon>Dikarya</taxon>
        <taxon>Ascomycota</taxon>
        <taxon>Pezizomycotina</taxon>
        <taxon>Sordariomycetes</taxon>
        <taxon>Sordariomycetidae</taxon>
        <taxon>Cephalothecales</taxon>
        <taxon>Cephalothecaceae</taxon>
        <taxon>Phialemonium</taxon>
    </lineage>
</organism>
<gene>
    <name evidence="3" type="ORF">QBC33DRAFT_542196</name>
</gene>
<dbReference type="GO" id="GO:0005640">
    <property type="term" value="C:nuclear outer membrane"/>
    <property type="evidence" value="ECO:0007669"/>
    <property type="project" value="TreeGrafter"/>
</dbReference>
<dbReference type="PANTHER" id="PTHR28003">
    <property type="entry name" value="NUCLEOPORIN POM34"/>
    <property type="match status" value="1"/>
</dbReference>
<feature type="transmembrane region" description="Helical" evidence="2">
    <location>
        <begin position="88"/>
        <end position="109"/>
    </location>
</feature>
<evidence type="ECO:0000313" key="3">
    <source>
        <dbReference type="EMBL" id="KAK1766214.1"/>
    </source>
</evidence>
<protein>
    <submittedName>
        <fullName evidence="3">NPCC-domain-containing protein</fullName>
    </submittedName>
</protein>
<keyword evidence="2" id="KW-0812">Transmembrane</keyword>
<dbReference type="GO" id="GO:0070762">
    <property type="term" value="C:nuclear pore transmembrane ring"/>
    <property type="evidence" value="ECO:0007669"/>
    <property type="project" value="TreeGrafter"/>
</dbReference>
<keyword evidence="2" id="KW-0472">Membrane</keyword>
<name>A0AAJ0FL21_9PEZI</name>
<accession>A0AAJ0FL21</accession>
<dbReference type="GeneID" id="85311429"/>
<comment type="caution">
    <text evidence="3">The sequence shown here is derived from an EMBL/GenBank/DDBJ whole genome shotgun (WGS) entry which is preliminary data.</text>
</comment>